<protein>
    <submittedName>
        <fullName evidence="3">L-lactate dehydrogenase</fullName>
    </submittedName>
</protein>
<name>A0AA35WDP4_GEOBA</name>
<gene>
    <name evidence="3" type="ORF">GBAR_LOCUS7068</name>
</gene>
<dbReference type="Pfam" id="PF02615">
    <property type="entry name" value="Ldh_2"/>
    <property type="match status" value="1"/>
</dbReference>
<keyword evidence="4" id="KW-1185">Reference proteome</keyword>
<comment type="caution">
    <text evidence="3">The sequence shown here is derived from an EMBL/GenBank/DDBJ whole genome shotgun (WGS) entry which is preliminary data.</text>
</comment>
<dbReference type="Gene3D" id="3.30.1370.60">
    <property type="entry name" value="Hypothetical oxidoreductase yiak, domain 2"/>
    <property type="match status" value="1"/>
</dbReference>
<dbReference type="AlphaFoldDB" id="A0AA35WDP4"/>
<dbReference type="InterPro" id="IPR003767">
    <property type="entry name" value="Malate/L-lactate_DH-like"/>
</dbReference>
<evidence type="ECO:0000313" key="4">
    <source>
        <dbReference type="Proteomes" id="UP001174909"/>
    </source>
</evidence>
<keyword evidence="2" id="KW-0560">Oxidoreductase</keyword>
<evidence type="ECO:0000256" key="1">
    <source>
        <dbReference type="ARBA" id="ARBA00006056"/>
    </source>
</evidence>
<evidence type="ECO:0000313" key="3">
    <source>
        <dbReference type="EMBL" id="CAI8010765.1"/>
    </source>
</evidence>
<dbReference type="PANTHER" id="PTHR11091">
    <property type="entry name" value="OXIDOREDUCTASE-RELATED"/>
    <property type="match status" value="1"/>
</dbReference>
<dbReference type="PANTHER" id="PTHR11091:SF0">
    <property type="entry name" value="MALATE DEHYDROGENASE"/>
    <property type="match status" value="1"/>
</dbReference>
<accession>A0AA35WDP4</accession>
<dbReference type="InterPro" id="IPR043143">
    <property type="entry name" value="Mal/L-sulf/L-lact_DH-like_NADP"/>
</dbReference>
<proteinExistence type="inferred from homology"/>
<evidence type="ECO:0000256" key="2">
    <source>
        <dbReference type="ARBA" id="ARBA00023002"/>
    </source>
</evidence>
<dbReference type="EMBL" id="CASHTH010001064">
    <property type="protein sequence ID" value="CAI8010765.1"/>
    <property type="molecule type" value="Genomic_DNA"/>
</dbReference>
<dbReference type="SUPFAM" id="SSF89733">
    <property type="entry name" value="L-sulfolactate dehydrogenase-like"/>
    <property type="match status" value="1"/>
</dbReference>
<reference evidence="3" key="1">
    <citation type="submission" date="2023-03" db="EMBL/GenBank/DDBJ databases">
        <authorList>
            <person name="Steffen K."/>
            <person name="Cardenas P."/>
        </authorList>
    </citation>
    <scope>NUCLEOTIDE SEQUENCE</scope>
</reference>
<sequence>MIGILTVNDHGGGQNVAPYGGIEGRLSTNPLACAIPVEGREPILLDMSTSVVAAGKVRVRRHRKEPAPEGWLIDAAGNPTTNIEDFYGSPPGALLPFGGIAAQKGFGLSIVVDILSGALSGAGCTSQEGSRVGNGVFITVINIASFVDLSDFNAEINRFIDYIKSAKRSPGVEAIRIPGERGRGEQEKRTREGIFVEESTWDQIQEVMRKYQLPIPDPLI</sequence>
<organism evidence="3 4">
    <name type="scientific">Geodia barretti</name>
    <name type="common">Barrett's horny sponge</name>
    <dbReference type="NCBI Taxonomy" id="519541"/>
    <lineage>
        <taxon>Eukaryota</taxon>
        <taxon>Metazoa</taxon>
        <taxon>Porifera</taxon>
        <taxon>Demospongiae</taxon>
        <taxon>Heteroscleromorpha</taxon>
        <taxon>Tetractinellida</taxon>
        <taxon>Astrophorina</taxon>
        <taxon>Geodiidae</taxon>
        <taxon>Geodia</taxon>
    </lineage>
</organism>
<dbReference type="GO" id="GO:0016491">
    <property type="term" value="F:oxidoreductase activity"/>
    <property type="evidence" value="ECO:0007669"/>
    <property type="project" value="UniProtKB-KW"/>
</dbReference>
<comment type="similarity">
    <text evidence="1">Belongs to the LDH2/MDH2 oxidoreductase family.</text>
</comment>
<dbReference type="Proteomes" id="UP001174909">
    <property type="component" value="Unassembled WGS sequence"/>
</dbReference>
<dbReference type="InterPro" id="IPR036111">
    <property type="entry name" value="Mal/L-sulfo/L-lacto_DH-like_sf"/>
</dbReference>